<dbReference type="PANTHER" id="PTHR31692:SF56">
    <property type="entry name" value="EXPANSIN-B2-RELATED"/>
    <property type="match status" value="1"/>
</dbReference>
<dbReference type="PROSITE" id="PS50842">
    <property type="entry name" value="EXPANSIN_EG45"/>
    <property type="match status" value="1"/>
</dbReference>
<evidence type="ECO:0000259" key="1">
    <source>
        <dbReference type="PROSITE" id="PS50842"/>
    </source>
</evidence>
<dbReference type="InterPro" id="IPR036908">
    <property type="entry name" value="RlpA-like_sf"/>
</dbReference>
<reference evidence="2" key="2">
    <citation type="submission" date="2020-08" db="EMBL/GenBank/DDBJ databases">
        <title>Plant Genome Project.</title>
        <authorList>
            <person name="Zhang R.-G."/>
        </authorList>
    </citation>
    <scope>NUCLEOTIDE SEQUENCE</scope>
    <source>
        <strain evidence="2">Huo1</strain>
        <tissue evidence="2">Leaf</tissue>
    </source>
</reference>
<keyword evidence="3" id="KW-1185">Reference proteome</keyword>
<dbReference type="PANTHER" id="PTHR31692">
    <property type="entry name" value="EXPANSIN-B3"/>
    <property type="match status" value="1"/>
</dbReference>
<organism evidence="2">
    <name type="scientific">Salvia splendens</name>
    <name type="common">Scarlet sage</name>
    <dbReference type="NCBI Taxonomy" id="180675"/>
    <lineage>
        <taxon>Eukaryota</taxon>
        <taxon>Viridiplantae</taxon>
        <taxon>Streptophyta</taxon>
        <taxon>Embryophyta</taxon>
        <taxon>Tracheophyta</taxon>
        <taxon>Spermatophyta</taxon>
        <taxon>Magnoliopsida</taxon>
        <taxon>eudicotyledons</taxon>
        <taxon>Gunneridae</taxon>
        <taxon>Pentapetalae</taxon>
        <taxon>asterids</taxon>
        <taxon>lamiids</taxon>
        <taxon>Lamiales</taxon>
        <taxon>Lamiaceae</taxon>
        <taxon>Nepetoideae</taxon>
        <taxon>Mentheae</taxon>
        <taxon>Salviinae</taxon>
        <taxon>Salvia</taxon>
        <taxon>Salvia subgen. Calosphace</taxon>
        <taxon>core Calosphace</taxon>
    </lineage>
</organism>
<protein>
    <recommendedName>
        <fullName evidence="1">Expansin-like EG45 domain-containing protein</fullName>
    </recommendedName>
</protein>
<feature type="domain" description="Expansin-like EG45" evidence="1">
    <location>
        <begin position="16"/>
        <end position="109"/>
    </location>
</feature>
<dbReference type="Proteomes" id="UP000298416">
    <property type="component" value="Unassembled WGS sequence"/>
</dbReference>
<sequence length="183" mass="20235">MLQQPAHSSTVLPRDGGACGLGYDIENDPYYGFISAGNNKLFQSGAGCGACYERLFKKSIRVTITDECPGSCNDDDIHFDLSGKAFGALAYPGQEYNLRNAGRISLQYRSLRPWLVCVCVQCHYNFKIAVKTNSVYNPYCLAMTVENVNGDGEIDRIESTYQLKDRNHGHICNAIGLRLGNFS</sequence>
<dbReference type="EMBL" id="PNBA02000020">
    <property type="protein sequence ID" value="KAG6389776.1"/>
    <property type="molecule type" value="Genomic_DNA"/>
</dbReference>
<comment type="caution">
    <text evidence="2">The sequence shown here is derived from an EMBL/GenBank/DDBJ whole genome shotgun (WGS) entry which is preliminary data.</text>
</comment>
<dbReference type="SUPFAM" id="SSF50685">
    <property type="entry name" value="Barwin-like endoglucanases"/>
    <property type="match status" value="1"/>
</dbReference>
<evidence type="ECO:0000313" key="3">
    <source>
        <dbReference type="Proteomes" id="UP000298416"/>
    </source>
</evidence>
<evidence type="ECO:0000313" key="2">
    <source>
        <dbReference type="EMBL" id="KAG6389776.1"/>
    </source>
</evidence>
<gene>
    <name evidence="2" type="ORF">SASPL_151250</name>
</gene>
<reference evidence="2" key="1">
    <citation type="submission" date="2018-01" db="EMBL/GenBank/DDBJ databases">
        <authorList>
            <person name="Mao J.F."/>
        </authorList>
    </citation>
    <scope>NUCLEOTIDE SEQUENCE</scope>
    <source>
        <strain evidence="2">Huo1</strain>
        <tissue evidence="2">Leaf</tissue>
    </source>
</reference>
<proteinExistence type="predicted"/>
<name>A0A8X8W919_SALSN</name>
<dbReference type="Gene3D" id="2.40.40.10">
    <property type="entry name" value="RlpA-like domain"/>
    <property type="match status" value="1"/>
</dbReference>
<dbReference type="Pfam" id="PF03330">
    <property type="entry name" value="DPBB_1"/>
    <property type="match status" value="1"/>
</dbReference>
<dbReference type="InterPro" id="IPR007112">
    <property type="entry name" value="Expansin/allergen_DPBB_dom"/>
</dbReference>
<accession>A0A8X8W919</accession>
<dbReference type="AlphaFoldDB" id="A0A8X8W919"/>
<dbReference type="InterPro" id="IPR009009">
    <property type="entry name" value="RlpA-like_DPBB"/>
</dbReference>